<organism evidence="2 3">
    <name type="scientific">Knipowitschia caucasica</name>
    <name type="common">Caucasian dwarf goby</name>
    <name type="synonym">Pomatoschistus caucasicus</name>
    <dbReference type="NCBI Taxonomy" id="637954"/>
    <lineage>
        <taxon>Eukaryota</taxon>
        <taxon>Metazoa</taxon>
        <taxon>Chordata</taxon>
        <taxon>Craniata</taxon>
        <taxon>Vertebrata</taxon>
        <taxon>Euteleostomi</taxon>
        <taxon>Actinopterygii</taxon>
        <taxon>Neopterygii</taxon>
        <taxon>Teleostei</taxon>
        <taxon>Neoteleostei</taxon>
        <taxon>Acanthomorphata</taxon>
        <taxon>Gobiaria</taxon>
        <taxon>Gobiiformes</taxon>
        <taxon>Gobioidei</taxon>
        <taxon>Gobiidae</taxon>
        <taxon>Gobiinae</taxon>
        <taxon>Knipowitschia</taxon>
    </lineage>
</organism>
<sequence>MGAKRKKNPRSKERKNSRLGARGRLEREDPAHGDRPAPAPVSATRLRDALAVPPARRLPALPVAPRLSAPRARAPPHPPLLFASARAAAHLEPLSRAARAPRVSVSSALSPLFGSAPRPGVVSLPLPLARAPFAPETPSAPSAKT</sequence>
<name>A0AAV2KHQ1_KNICA</name>
<dbReference type="AlphaFoldDB" id="A0AAV2KHQ1"/>
<feature type="region of interest" description="Disordered" evidence="1">
    <location>
        <begin position="1"/>
        <end position="43"/>
    </location>
</feature>
<evidence type="ECO:0000313" key="2">
    <source>
        <dbReference type="EMBL" id="CAL1587034.1"/>
    </source>
</evidence>
<gene>
    <name evidence="2" type="ORF">KC01_LOCUS17006</name>
</gene>
<feature type="compositionally biased region" description="Basic and acidic residues" evidence="1">
    <location>
        <begin position="23"/>
        <end position="35"/>
    </location>
</feature>
<protein>
    <submittedName>
        <fullName evidence="2">Uncharacterized protein</fullName>
    </submittedName>
</protein>
<proteinExistence type="predicted"/>
<keyword evidence="3" id="KW-1185">Reference proteome</keyword>
<dbReference type="Proteomes" id="UP001497482">
    <property type="component" value="Chromosome 17"/>
</dbReference>
<evidence type="ECO:0000256" key="1">
    <source>
        <dbReference type="SAM" id="MobiDB-lite"/>
    </source>
</evidence>
<reference evidence="2 3" key="1">
    <citation type="submission" date="2024-04" db="EMBL/GenBank/DDBJ databases">
        <authorList>
            <person name="Waldvogel A.-M."/>
            <person name="Schoenle A."/>
        </authorList>
    </citation>
    <scope>NUCLEOTIDE SEQUENCE [LARGE SCALE GENOMIC DNA]</scope>
</reference>
<accession>A0AAV2KHQ1</accession>
<evidence type="ECO:0000313" key="3">
    <source>
        <dbReference type="Proteomes" id="UP001497482"/>
    </source>
</evidence>
<dbReference type="EMBL" id="OZ035839">
    <property type="protein sequence ID" value="CAL1587034.1"/>
    <property type="molecule type" value="Genomic_DNA"/>
</dbReference>